<keyword evidence="3" id="KW-0805">Transcription regulation</keyword>
<dbReference type="InterPro" id="IPR000524">
    <property type="entry name" value="Tscrpt_reg_HTH_GntR"/>
</dbReference>
<evidence type="ECO:0000256" key="4">
    <source>
        <dbReference type="ARBA" id="ARBA00023125"/>
    </source>
</evidence>
<keyword evidence="2" id="KW-0663">Pyridoxal phosphate</keyword>
<sequence length="455" mass="51590">MFVPDIVGRVGPKYKVLADVFEEAVIRGELKPNTKLPSQRILSYQLGVTVGTITRAYQELERRGVTVPVVGSGTYVKDKVKTQEEYYHPIASRGGMDLCLCRPLILGQQKRLSESLEALVSEPNAQRAVLDYFISDGLQGHSTTLQTWLNERWQWDLDASRLLWTYGGQHALSVVLQALTRSGDSILLEGLCYGELINTCAQQERKAVPVAMDEEGLIPDDLALQCQRHRPRLLYLTPSIQNPTGVRLSDSRRLKIIEICRRFDVLIIEDDVMYCQPDERCSPLVSIAPDITLYIGSFSKYFAGGVRVGYMVLPSTLQPAMKQALRTSCMHVSPLLLDLVCRWLSNGAMEQVEEEIARELKARYRIFYKMFPTHKRLAVSGFNVWLYLPENCDSRTFKNELAETGVFVRDAYFFRVGSYPVPNAIRLSLTGPVSRDELKTGLQFIKDKIAAWRRL</sequence>
<evidence type="ECO:0000313" key="7">
    <source>
        <dbReference type="EMBL" id="SBS26377.1"/>
    </source>
</evidence>
<dbReference type="InterPro" id="IPR036388">
    <property type="entry name" value="WH-like_DNA-bd_sf"/>
</dbReference>
<dbReference type="Gene3D" id="3.40.640.10">
    <property type="entry name" value="Type I PLP-dependent aspartate aminotransferase-like (Major domain)"/>
    <property type="match status" value="1"/>
</dbReference>
<dbReference type="Gene3D" id="1.10.10.10">
    <property type="entry name" value="Winged helix-like DNA-binding domain superfamily/Winged helix DNA-binding domain"/>
    <property type="match status" value="1"/>
</dbReference>
<feature type="domain" description="HTH gntR-type" evidence="6">
    <location>
        <begin position="11"/>
        <end position="79"/>
    </location>
</feature>
<organism evidence="7 8">
    <name type="scientific">Marinomonas spartinae</name>
    <dbReference type="NCBI Taxonomy" id="1792290"/>
    <lineage>
        <taxon>Bacteria</taxon>
        <taxon>Pseudomonadati</taxon>
        <taxon>Pseudomonadota</taxon>
        <taxon>Gammaproteobacteria</taxon>
        <taxon>Oceanospirillales</taxon>
        <taxon>Oceanospirillaceae</taxon>
        <taxon>Marinomonas</taxon>
    </lineage>
</organism>
<dbReference type="OrthoDB" id="9804020at2"/>
<dbReference type="Pfam" id="PF00155">
    <property type="entry name" value="Aminotran_1_2"/>
    <property type="match status" value="1"/>
</dbReference>
<dbReference type="Proteomes" id="UP000092544">
    <property type="component" value="Unassembled WGS sequence"/>
</dbReference>
<dbReference type="InterPro" id="IPR051446">
    <property type="entry name" value="HTH_trans_reg/aminotransferase"/>
</dbReference>
<dbReference type="PANTHER" id="PTHR46577">
    <property type="entry name" value="HTH-TYPE TRANSCRIPTIONAL REGULATORY PROTEIN GABR"/>
    <property type="match status" value="1"/>
</dbReference>
<accession>A0A1A8T2S2</accession>
<dbReference type="SMART" id="SM00345">
    <property type="entry name" value="HTH_GNTR"/>
    <property type="match status" value="1"/>
</dbReference>
<dbReference type="Pfam" id="PF00392">
    <property type="entry name" value="GntR"/>
    <property type="match status" value="1"/>
</dbReference>
<keyword evidence="4" id="KW-0238">DNA-binding</keyword>
<dbReference type="InterPro" id="IPR015424">
    <property type="entry name" value="PyrdxlP-dep_Trfase"/>
</dbReference>
<dbReference type="GO" id="GO:0003677">
    <property type="term" value="F:DNA binding"/>
    <property type="evidence" value="ECO:0007669"/>
    <property type="project" value="UniProtKB-KW"/>
</dbReference>
<name>A0A1A8T2S2_9GAMM</name>
<proteinExistence type="inferred from homology"/>
<dbReference type="GO" id="GO:0003700">
    <property type="term" value="F:DNA-binding transcription factor activity"/>
    <property type="evidence" value="ECO:0007669"/>
    <property type="project" value="InterPro"/>
</dbReference>
<dbReference type="CDD" id="cd07377">
    <property type="entry name" value="WHTH_GntR"/>
    <property type="match status" value="1"/>
</dbReference>
<dbReference type="AlphaFoldDB" id="A0A1A8T2S2"/>
<dbReference type="InterPro" id="IPR036390">
    <property type="entry name" value="WH_DNA-bd_sf"/>
</dbReference>
<dbReference type="InterPro" id="IPR015421">
    <property type="entry name" value="PyrdxlP-dep_Trfase_major"/>
</dbReference>
<dbReference type="InterPro" id="IPR004839">
    <property type="entry name" value="Aminotransferase_I/II_large"/>
</dbReference>
<dbReference type="STRING" id="1792290.MSP8886_00586"/>
<protein>
    <submittedName>
        <fullName evidence="7">Putative HTH-type transcriptional regulator YdcR</fullName>
    </submittedName>
</protein>
<evidence type="ECO:0000256" key="2">
    <source>
        <dbReference type="ARBA" id="ARBA00022898"/>
    </source>
</evidence>
<dbReference type="SUPFAM" id="SSF53383">
    <property type="entry name" value="PLP-dependent transferases"/>
    <property type="match status" value="1"/>
</dbReference>
<evidence type="ECO:0000259" key="6">
    <source>
        <dbReference type="PROSITE" id="PS50949"/>
    </source>
</evidence>
<dbReference type="SUPFAM" id="SSF46785">
    <property type="entry name" value="Winged helix' DNA-binding domain"/>
    <property type="match status" value="1"/>
</dbReference>
<dbReference type="PANTHER" id="PTHR46577:SF1">
    <property type="entry name" value="HTH-TYPE TRANSCRIPTIONAL REGULATORY PROTEIN GABR"/>
    <property type="match status" value="1"/>
</dbReference>
<keyword evidence="8" id="KW-1185">Reference proteome</keyword>
<evidence type="ECO:0000256" key="3">
    <source>
        <dbReference type="ARBA" id="ARBA00023015"/>
    </source>
</evidence>
<dbReference type="GO" id="GO:0030170">
    <property type="term" value="F:pyridoxal phosphate binding"/>
    <property type="evidence" value="ECO:0007669"/>
    <property type="project" value="InterPro"/>
</dbReference>
<dbReference type="Gene3D" id="3.90.1150.10">
    <property type="entry name" value="Aspartate Aminotransferase, domain 1"/>
    <property type="match status" value="1"/>
</dbReference>
<dbReference type="PROSITE" id="PS50949">
    <property type="entry name" value="HTH_GNTR"/>
    <property type="match status" value="1"/>
</dbReference>
<gene>
    <name evidence="7" type="primary">ydcR_2</name>
    <name evidence="7" type="ORF">MSP8886_00586</name>
</gene>
<reference evidence="7 8" key="1">
    <citation type="submission" date="2016-06" db="EMBL/GenBank/DDBJ databases">
        <authorList>
            <person name="Kjaerup R.B."/>
            <person name="Dalgaard T.S."/>
            <person name="Juul-Madsen H.R."/>
        </authorList>
    </citation>
    <scope>NUCLEOTIDE SEQUENCE [LARGE SCALE GENOMIC DNA]</scope>
    <source>
        <strain evidence="7 8">CECT 8886</strain>
    </source>
</reference>
<dbReference type="InterPro" id="IPR015422">
    <property type="entry name" value="PyrdxlP-dep_Trfase_small"/>
</dbReference>
<evidence type="ECO:0000313" key="8">
    <source>
        <dbReference type="Proteomes" id="UP000092544"/>
    </source>
</evidence>
<dbReference type="EMBL" id="FLOB01000001">
    <property type="protein sequence ID" value="SBS26377.1"/>
    <property type="molecule type" value="Genomic_DNA"/>
</dbReference>
<keyword evidence="5" id="KW-0804">Transcription</keyword>
<comment type="similarity">
    <text evidence="1">In the C-terminal section; belongs to the class-I pyridoxal-phosphate-dependent aminotransferase family.</text>
</comment>
<evidence type="ECO:0000256" key="5">
    <source>
        <dbReference type="ARBA" id="ARBA00023163"/>
    </source>
</evidence>
<dbReference type="CDD" id="cd00609">
    <property type="entry name" value="AAT_like"/>
    <property type="match status" value="1"/>
</dbReference>
<evidence type="ECO:0000256" key="1">
    <source>
        <dbReference type="ARBA" id="ARBA00005384"/>
    </source>
</evidence>